<keyword evidence="2" id="KW-0813">Transport</keyword>
<organism evidence="6 7">
    <name type="scientific">Roseovarius spongiae</name>
    <dbReference type="NCBI Taxonomy" id="2320272"/>
    <lineage>
        <taxon>Bacteria</taxon>
        <taxon>Pseudomonadati</taxon>
        <taxon>Pseudomonadota</taxon>
        <taxon>Alphaproteobacteria</taxon>
        <taxon>Rhodobacterales</taxon>
        <taxon>Roseobacteraceae</taxon>
        <taxon>Roseovarius</taxon>
    </lineage>
</organism>
<keyword evidence="3 4" id="KW-0732">Signal</keyword>
<sequence length="345" mass="37559">MKFFNLMTCAAMAAALCAPAAQAQNGDTLQSVKDRGKLNCTGHNGSYPGLAELDDQGNWKGFDVTLCKVFATAIFGTEEGHLDILPLSWAQRWPAVQSGDVDLVIKATGWTLGRDTEIGLQFSRPYMLGSVNYMTHADLGLQSPTELDGGTLCVEAGTTYERYAVAHAASMGYEVKMVPFEKTEEMKAAFMSGRCDAIIDWDLQLAVFRSQTAENPDDYAIVPGPVTAEPLGVAMRQGDDNWVDIANWVINTLIFAEERGITSENVDDMKADPPSPQIAKLLGETPGIGTVLGLEDDWAYNVIKRHGNYAEIWDANLGEDTVYKLDRGANALMRDGGINYSLVID</sequence>
<dbReference type="InterPro" id="IPR001638">
    <property type="entry name" value="Solute-binding_3/MltF_N"/>
</dbReference>
<dbReference type="Gene3D" id="3.40.190.10">
    <property type="entry name" value="Periplasmic binding protein-like II"/>
    <property type="match status" value="2"/>
</dbReference>
<keyword evidence="7" id="KW-1185">Reference proteome</keyword>
<dbReference type="Proteomes" id="UP000281128">
    <property type="component" value="Unassembled WGS sequence"/>
</dbReference>
<dbReference type="OrthoDB" id="9777941at2"/>
<dbReference type="RefSeq" id="WP_121164840.1">
    <property type="nucleotide sequence ID" value="NZ_RAPE01000001.1"/>
</dbReference>
<feature type="domain" description="Solute-binding protein family 3/N-terminal" evidence="5">
    <location>
        <begin position="37"/>
        <end position="269"/>
    </location>
</feature>
<reference evidence="6 7" key="1">
    <citation type="submission" date="2018-09" db="EMBL/GenBank/DDBJ databases">
        <title>Roseovarius spongiae sp. nov., isolated from a marine sponge.</title>
        <authorList>
            <person name="Zhuang L."/>
            <person name="Luo L."/>
        </authorList>
    </citation>
    <scope>NUCLEOTIDE SEQUENCE [LARGE SCALE GENOMIC DNA]</scope>
    <source>
        <strain evidence="6 7">HN-E21</strain>
    </source>
</reference>
<dbReference type="EMBL" id="RAPE01000001">
    <property type="protein sequence ID" value="RKF17135.1"/>
    <property type="molecule type" value="Genomic_DNA"/>
</dbReference>
<dbReference type="AlphaFoldDB" id="A0A3A8B6Z1"/>
<evidence type="ECO:0000256" key="4">
    <source>
        <dbReference type="SAM" id="SignalP"/>
    </source>
</evidence>
<gene>
    <name evidence="6" type="ORF">D6850_06390</name>
</gene>
<evidence type="ECO:0000313" key="6">
    <source>
        <dbReference type="EMBL" id="RKF17135.1"/>
    </source>
</evidence>
<dbReference type="PANTHER" id="PTHR30085:SF6">
    <property type="entry name" value="ABC TRANSPORTER GLUTAMINE-BINDING PROTEIN GLNH"/>
    <property type="match status" value="1"/>
</dbReference>
<feature type="signal peptide" evidence="4">
    <location>
        <begin position="1"/>
        <end position="23"/>
    </location>
</feature>
<evidence type="ECO:0000259" key="5">
    <source>
        <dbReference type="SMART" id="SM00062"/>
    </source>
</evidence>
<dbReference type="Pfam" id="PF00497">
    <property type="entry name" value="SBP_bac_3"/>
    <property type="match status" value="1"/>
</dbReference>
<dbReference type="PANTHER" id="PTHR30085">
    <property type="entry name" value="AMINO ACID ABC TRANSPORTER PERMEASE"/>
    <property type="match status" value="1"/>
</dbReference>
<name>A0A3A8B6Z1_9RHOB</name>
<evidence type="ECO:0000256" key="1">
    <source>
        <dbReference type="ARBA" id="ARBA00010333"/>
    </source>
</evidence>
<dbReference type="GO" id="GO:0006865">
    <property type="term" value="P:amino acid transport"/>
    <property type="evidence" value="ECO:0007669"/>
    <property type="project" value="TreeGrafter"/>
</dbReference>
<evidence type="ECO:0000313" key="7">
    <source>
        <dbReference type="Proteomes" id="UP000281128"/>
    </source>
</evidence>
<protein>
    <submittedName>
        <fullName evidence="6">Amino acid ABC transporter substrate-binding protein</fullName>
    </submittedName>
</protein>
<dbReference type="InterPro" id="IPR051455">
    <property type="entry name" value="Bact_solute-bind_prot3"/>
</dbReference>
<comment type="similarity">
    <text evidence="1">Belongs to the bacterial solute-binding protein 3 family.</text>
</comment>
<accession>A0A3A8B6Z1</accession>
<feature type="chain" id="PRO_5017336985" evidence="4">
    <location>
        <begin position="24"/>
        <end position="345"/>
    </location>
</feature>
<evidence type="ECO:0000256" key="3">
    <source>
        <dbReference type="ARBA" id="ARBA00022729"/>
    </source>
</evidence>
<proteinExistence type="inferred from homology"/>
<dbReference type="SMART" id="SM00062">
    <property type="entry name" value="PBPb"/>
    <property type="match status" value="1"/>
</dbReference>
<comment type="caution">
    <text evidence="6">The sequence shown here is derived from an EMBL/GenBank/DDBJ whole genome shotgun (WGS) entry which is preliminary data.</text>
</comment>
<dbReference type="SUPFAM" id="SSF53850">
    <property type="entry name" value="Periplasmic binding protein-like II"/>
    <property type="match status" value="1"/>
</dbReference>
<evidence type="ECO:0000256" key="2">
    <source>
        <dbReference type="ARBA" id="ARBA00022448"/>
    </source>
</evidence>